<dbReference type="STRING" id="97972.A0A2V1E4H9"/>
<evidence type="ECO:0000256" key="3">
    <source>
        <dbReference type="ARBA" id="ARBA00009699"/>
    </source>
</evidence>
<keyword evidence="8" id="KW-0325">Glycoprotein</keyword>
<dbReference type="Gene3D" id="1.50.10.20">
    <property type="match status" value="1"/>
</dbReference>
<dbReference type="GO" id="GO:0016052">
    <property type="term" value="P:carbohydrate catabolic process"/>
    <property type="evidence" value="ECO:0007669"/>
    <property type="project" value="InterPro"/>
</dbReference>
<evidence type="ECO:0000256" key="10">
    <source>
        <dbReference type="PIRNR" id="PIRNR016302"/>
    </source>
</evidence>
<dbReference type="GO" id="GO:0009272">
    <property type="term" value="P:fungal-type cell wall biogenesis"/>
    <property type="evidence" value="ECO:0007669"/>
    <property type="project" value="TreeGrafter"/>
</dbReference>
<dbReference type="PIRSF" id="PIRSF016302">
    <property type="entry name" value="Man_a_manosd"/>
    <property type="match status" value="1"/>
</dbReference>
<keyword evidence="9 10" id="KW-0326">Glycosidase</keyword>
<evidence type="ECO:0000313" key="13">
    <source>
        <dbReference type="EMBL" id="PVI05381.1"/>
    </source>
</evidence>
<evidence type="ECO:0000256" key="2">
    <source>
        <dbReference type="ARBA" id="ARBA00004308"/>
    </source>
</evidence>
<dbReference type="Pfam" id="PF03663">
    <property type="entry name" value="Glyco_hydro_76"/>
    <property type="match status" value="1"/>
</dbReference>
<comment type="similarity">
    <text evidence="3 10">Belongs to the glycosyl hydrolase 76 family.</text>
</comment>
<sequence>MRFFGSTRALSVLPLLASWLFPSTSAIDLDPTQPDQVRIAAKNVAQVLMSMYADPQTGAPISGIPGLLQYPPYYWWEAGAMFGQLIDYWYYTGDSQWNDMVRAGIVHQIGENRNFMPANQSKDEGNDDQLFWAFTVMSAAEYNFPNPPDNVPGWLALAQSIFNQLNTRWETATCGGGTRWQIYQWLPGYDYKNLASNGGFFQLSARLALYTGNDTYAQKALEIYDWLANISPLISDDYHVYDGSDAKKNCSDADHSQWTYNYGIMIGGAAYMYNYTNGDPIWRERLSGFINQTGYFFPESYGSVMLDACEIPQKCNIDQVSFKGYLARWFAIAAQLAPFTAPQIIPHLRISGKAAAQTCVASDGVPVPYKCGNRWYWQGYDGNSGVGQQLSALSVISANLVTVAEPPKNVHTGGDSQGDPSLGTGGAKEFPEFQFPDVTTADKVAASVVTAVVVSCMMGGGWWIVHGES</sequence>
<evidence type="ECO:0000256" key="7">
    <source>
        <dbReference type="ARBA" id="ARBA00023136"/>
    </source>
</evidence>
<dbReference type="PANTHER" id="PTHR12145:SF36">
    <property type="entry name" value="MANNAN ENDO-1,6-ALPHA-MANNOSIDASE DCW1"/>
    <property type="match status" value="1"/>
</dbReference>
<proteinExistence type="inferred from homology"/>
<dbReference type="FunFam" id="1.50.10.20:FF:000006">
    <property type="entry name" value="Mannan endo-1,6-alpha-mannosidase"/>
    <property type="match status" value="1"/>
</dbReference>
<organism evidence="13 14">
    <name type="scientific">Periconia macrospinosa</name>
    <dbReference type="NCBI Taxonomy" id="97972"/>
    <lineage>
        <taxon>Eukaryota</taxon>
        <taxon>Fungi</taxon>
        <taxon>Dikarya</taxon>
        <taxon>Ascomycota</taxon>
        <taxon>Pezizomycotina</taxon>
        <taxon>Dothideomycetes</taxon>
        <taxon>Pleosporomycetidae</taxon>
        <taxon>Pleosporales</taxon>
        <taxon>Massarineae</taxon>
        <taxon>Periconiaceae</taxon>
        <taxon>Periconia</taxon>
    </lineage>
</organism>
<evidence type="ECO:0000256" key="4">
    <source>
        <dbReference type="ARBA" id="ARBA00012350"/>
    </source>
</evidence>
<keyword evidence="6 10" id="KW-0378">Hydrolase</keyword>
<evidence type="ECO:0000256" key="5">
    <source>
        <dbReference type="ARBA" id="ARBA00022729"/>
    </source>
</evidence>
<dbReference type="AlphaFoldDB" id="A0A2V1E4H9"/>
<feature type="signal peptide" evidence="12">
    <location>
        <begin position="1"/>
        <end position="26"/>
    </location>
</feature>
<evidence type="ECO:0000313" key="14">
    <source>
        <dbReference type="Proteomes" id="UP000244855"/>
    </source>
</evidence>
<dbReference type="EC" id="3.2.1.101" evidence="4 10"/>
<reference evidence="13 14" key="1">
    <citation type="journal article" date="2018" name="Sci. Rep.">
        <title>Comparative genomics provides insights into the lifestyle and reveals functional heterogeneity of dark septate endophytic fungi.</title>
        <authorList>
            <person name="Knapp D.G."/>
            <person name="Nemeth J.B."/>
            <person name="Barry K."/>
            <person name="Hainaut M."/>
            <person name="Henrissat B."/>
            <person name="Johnson J."/>
            <person name="Kuo A."/>
            <person name="Lim J.H.P."/>
            <person name="Lipzen A."/>
            <person name="Nolan M."/>
            <person name="Ohm R.A."/>
            <person name="Tamas L."/>
            <person name="Grigoriev I.V."/>
            <person name="Spatafora J.W."/>
            <person name="Nagy L.G."/>
            <person name="Kovacs G.M."/>
        </authorList>
    </citation>
    <scope>NUCLEOTIDE SEQUENCE [LARGE SCALE GENOMIC DNA]</scope>
    <source>
        <strain evidence="13 14">DSE2036</strain>
    </source>
</reference>
<name>A0A2V1E4H9_9PLEO</name>
<comment type="catalytic activity">
    <reaction evidence="1 10">
        <text>Random hydrolysis of (1-&gt;6)-alpha-D-mannosidic linkages in unbranched (1-&gt;6)-mannans.</text>
        <dbReference type="EC" id="3.2.1.101"/>
    </reaction>
</comment>
<dbReference type="PANTHER" id="PTHR12145">
    <property type="entry name" value="MANNAN ENDO-1,6-ALPHA-MANNOSIDASE DCW1"/>
    <property type="match status" value="1"/>
</dbReference>
<accession>A0A2V1E4H9</accession>
<dbReference type="GO" id="GO:0012505">
    <property type="term" value="C:endomembrane system"/>
    <property type="evidence" value="ECO:0007669"/>
    <property type="project" value="UniProtKB-SubCell"/>
</dbReference>
<keyword evidence="5 12" id="KW-0732">Signal</keyword>
<dbReference type="SUPFAM" id="SSF48208">
    <property type="entry name" value="Six-hairpin glycosidases"/>
    <property type="match status" value="1"/>
</dbReference>
<keyword evidence="14" id="KW-1185">Reference proteome</keyword>
<evidence type="ECO:0000256" key="12">
    <source>
        <dbReference type="SAM" id="SignalP"/>
    </source>
</evidence>
<evidence type="ECO:0000256" key="11">
    <source>
        <dbReference type="SAM" id="MobiDB-lite"/>
    </source>
</evidence>
<gene>
    <name evidence="13" type="ORF">DM02DRAFT_584381</name>
</gene>
<dbReference type="Proteomes" id="UP000244855">
    <property type="component" value="Unassembled WGS sequence"/>
</dbReference>
<dbReference type="EMBL" id="KZ805314">
    <property type="protein sequence ID" value="PVI05381.1"/>
    <property type="molecule type" value="Genomic_DNA"/>
</dbReference>
<keyword evidence="7" id="KW-0472">Membrane</keyword>
<protein>
    <recommendedName>
        <fullName evidence="4 10">Mannan endo-1,6-alpha-mannosidase</fullName>
        <ecNumber evidence="4 10">3.2.1.101</ecNumber>
    </recommendedName>
</protein>
<dbReference type="GO" id="GO:0008496">
    <property type="term" value="F:mannan endo-1,6-alpha-mannosidase activity"/>
    <property type="evidence" value="ECO:0007669"/>
    <property type="project" value="UniProtKB-UniRule"/>
</dbReference>
<dbReference type="InterPro" id="IPR008928">
    <property type="entry name" value="6-hairpin_glycosidase_sf"/>
</dbReference>
<evidence type="ECO:0000256" key="8">
    <source>
        <dbReference type="ARBA" id="ARBA00023180"/>
    </source>
</evidence>
<comment type="subcellular location">
    <subcellularLocation>
        <location evidence="2">Endomembrane system</location>
    </subcellularLocation>
</comment>
<dbReference type="OrthoDB" id="4187847at2759"/>
<feature type="region of interest" description="Disordered" evidence="11">
    <location>
        <begin position="407"/>
        <end position="426"/>
    </location>
</feature>
<evidence type="ECO:0000256" key="9">
    <source>
        <dbReference type="ARBA" id="ARBA00023295"/>
    </source>
</evidence>
<evidence type="ECO:0000256" key="6">
    <source>
        <dbReference type="ARBA" id="ARBA00022801"/>
    </source>
</evidence>
<evidence type="ECO:0000256" key="1">
    <source>
        <dbReference type="ARBA" id="ARBA00001452"/>
    </source>
</evidence>
<feature type="chain" id="PRO_5016014681" description="Mannan endo-1,6-alpha-mannosidase" evidence="12">
    <location>
        <begin position="27"/>
        <end position="469"/>
    </location>
</feature>
<dbReference type="InterPro" id="IPR014480">
    <property type="entry name" value="Mannan-1_6-alpha_mannosidase"/>
</dbReference>
<dbReference type="InterPro" id="IPR005198">
    <property type="entry name" value="Glyco_hydro_76"/>
</dbReference>